<keyword evidence="3" id="KW-1185">Reference proteome</keyword>
<dbReference type="Proteomes" id="UP000030901">
    <property type="component" value="Chromosome"/>
</dbReference>
<dbReference type="STRING" id="1267021.FPB0191_01784"/>
<reference evidence="2 3" key="1">
    <citation type="journal article" date="2014" name="Appl. Environ. Microbiol.">
        <title>Gut symbionts from distinct hosts exhibit genotoxic activity via divergent colibactin biosynthetic pathways.</title>
        <authorList>
            <person name="Engel P."/>
            <person name="Vizcaino M.I."/>
            <person name="Crawford J.M."/>
        </authorList>
    </citation>
    <scope>NUCLEOTIDE SEQUENCE [LARGE SCALE GENOMIC DNA]</scope>
    <source>
        <strain evidence="2 3">PEB0191</strain>
    </source>
</reference>
<gene>
    <name evidence="2" type="ORF">FPB0191_01784</name>
</gene>
<accession>A0A0A7S217</accession>
<evidence type="ECO:0000313" key="3">
    <source>
        <dbReference type="Proteomes" id="UP000030901"/>
    </source>
</evidence>
<dbReference type="AlphaFoldDB" id="A0A0A7S217"/>
<dbReference type="RefSeq" id="WP_052236906.1">
    <property type="nucleotide sequence ID" value="NZ_QGTI01000015.1"/>
</dbReference>
<proteinExistence type="predicted"/>
<evidence type="ECO:0000259" key="1">
    <source>
        <dbReference type="Pfam" id="PF13503"/>
    </source>
</evidence>
<name>A0A0A7S217_FRIPE</name>
<organism evidence="2 3">
    <name type="scientific">Frischella perrara</name>
    <dbReference type="NCBI Taxonomy" id="1267021"/>
    <lineage>
        <taxon>Bacteria</taxon>
        <taxon>Pseudomonadati</taxon>
        <taxon>Pseudomonadota</taxon>
        <taxon>Gammaproteobacteria</taxon>
        <taxon>Orbales</taxon>
        <taxon>Orbaceae</taxon>
        <taxon>Frischella</taxon>
    </lineage>
</organism>
<dbReference type="InterPro" id="IPR025391">
    <property type="entry name" value="DUF4123"/>
</dbReference>
<feature type="domain" description="DUF4123" evidence="1">
    <location>
        <begin position="52"/>
        <end position="164"/>
    </location>
</feature>
<protein>
    <recommendedName>
        <fullName evidence="1">DUF4123 domain-containing protein</fullName>
    </recommendedName>
</protein>
<evidence type="ECO:0000313" key="2">
    <source>
        <dbReference type="EMBL" id="AJA45600.1"/>
    </source>
</evidence>
<dbReference type="HOGENOM" id="CLU_1413331_0_0_6"/>
<dbReference type="KEGG" id="fpp:FPB0191_01784"/>
<dbReference type="EMBL" id="CP009056">
    <property type="protein sequence ID" value="AJA45600.1"/>
    <property type="molecule type" value="Genomic_DNA"/>
</dbReference>
<dbReference type="Pfam" id="PF13503">
    <property type="entry name" value="DUF4123"/>
    <property type="match status" value="1"/>
</dbReference>
<dbReference type="OrthoDB" id="7833020at2"/>
<sequence>MIMRQRMKQIQLPDDKSAKIELLKHVLFGALIEFNDTLEVISSNTPTICPTYVIIDAIHRPDITVLFEGYNLDWRCLWKGESAEKFALHAPYIAQLKEDNEFTDWLLSQGFGKGWGIFLRSYYSINELTDHLRKFNQVYSDVDKIWLMFRYYSPVAIKQVLPYLPGNDFIDFMRQINQLMSEVSEKSLMIIR</sequence>